<feature type="compositionally biased region" description="Low complexity" evidence="1">
    <location>
        <begin position="426"/>
        <end position="438"/>
    </location>
</feature>
<dbReference type="OrthoDB" id="3063746at2759"/>
<name>A0A9P5TPM5_GYMJU</name>
<feature type="compositionally biased region" description="Basic residues" evidence="1">
    <location>
        <begin position="444"/>
        <end position="457"/>
    </location>
</feature>
<reference evidence="2" key="1">
    <citation type="submission" date="2020-11" db="EMBL/GenBank/DDBJ databases">
        <authorList>
            <consortium name="DOE Joint Genome Institute"/>
            <person name="Ahrendt S."/>
            <person name="Riley R."/>
            <person name="Andreopoulos W."/>
            <person name="LaButti K."/>
            <person name="Pangilinan J."/>
            <person name="Ruiz-duenas F.J."/>
            <person name="Barrasa J.M."/>
            <person name="Sanchez-Garcia M."/>
            <person name="Camarero S."/>
            <person name="Miyauchi S."/>
            <person name="Serrano A."/>
            <person name="Linde D."/>
            <person name="Babiker R."/>
            <person name="Drula E."/>
            <person name="Ayuso-Fernandez I."/>
            <person name="Pacheco R."/>
            <person name="Padilla G."/>
            <person name="Ferreira P."/>
            <person name="Barriuso J."/>
            <person name="Kellner H."/>
            <person name="Castanera R."/>
            <person name="Alfaro M."/>
            <person name="Ramirez L."/>
            <person name="Pisabarro A.G."/>
            <person name="Kuo A."/>
            <person name="Tritt A."/>
            <person name="Lipzen A."/>
            <person name="He G."/>
            <person name="Yan M."/>
            <person name="Ng V."/>
            <person name="Cullen D."/>
            <person name="Martin F."/>
            <person name="Rosso M.-N."/>
            <person name="Henrissat B."/>
            <person name="Hibbett D."/>
            <person name="Martinez A.T."/>
            <person name="Grigoriev I.V."/>
        </authorList>
    </citation>
    <scope>NUCLEOTIDE SEQUENCE</scope>
    <source>
        <strain evidence="2">AH 44721</strain>
    </source>
</reference>
<feature type="compositionally biased region" description="Basic and acidic residues" evidence="1">
    <location>
        <begin position="327"/>
        <end position="338"/>
    </location>
</feature>
<dbReference type="AlphaFoldDB" id="A0A9P5TPM5"/>
<accession>A0A9P5TPM5</accession>
<sequence length="763" mass="83834">MQVSLPSYNHTYFLTDWVYREFVEPPTKITKSVKPRPRFPEFQDHSAVTIIANTPVKTSSHHLSFGEISPMDVDEAGPGPSAQPDSTRRIHKPTWKVLEGAVLDGAPESKKSGQVVDFTGDAEDSQGKIHTANAEESSHLDLFKLLSQSQAKAQTTHLTIRGHTFSEEECFLDGDMDTVTPAFNKGKQPQQSQQVDADEISAEPVPARSHDLETSGVQAHAGEAPGLDSAYDSGPPKSMRPTKHSHVTTDDDSSGVEDHKGTQPRSSPHQRSSSHHGSHSHCKSSPHHRSRSHNRSSPHHCNKSSHVHTNDSSFDSLDGFIIHDDEDKSAHKSSCHREKSTHKCNHSEESDSSPVAKNCPHSGYKGKGKQATCGHQSSTDSDSEEENIDVHSAKMSQSKHCKSHCAKQETSSDEESPSHHRKRNAKASSGNSSDSASDADGRKSRAVKKNNKKKKSAKHTDSSDCDVVKQKSDSKCCVLLSTPALRALHKCFPDLPCLNRAVLLLPFFCLEQEMQYNGVQNQQLLTFAPTLQAMDDDESARVLCRSQKFVSHGIYANPISADPEMFSVNKTWIVHKPGNLNAVFILTGAVNKCNLVSGALHGTGEGYLTKKLMLFVFEENFDQFAGFFGMVANFDEARCHFYGSSLLFATMKQAGSSSPKKPGLFQKSTASSSRPSSFMATLNFDDNVPIYDGHGGRFNFKEKDFDNLQSLPLYCGGKKDLPQYAVISVGFTFNVFHMQNDGICTSFNIMFVIYLGMTGNDGK</sequence>
<feature type="compositionally biased region" description="Basic residues" evidence="1">
    <location>
        <begin position="272"/>
        <end position="306"/>
    </location>
</feature>
<evidence type="ECO:0000313" key="3">
    <source>
        <dbReference type="Proteomes" id="UP000724874"/>
    </source>
</evidence>
<feature type="region of interest" description="Disordered" evidence="1">
    <location>
        <begin position="181"/>
        <end position="312"/>
    </location>
</feature>
<dbReference type="EMBL" id="JADNYJ010000033">
    <property type="protein sequence ID" value="KAF8902949.1"/>
    <property type="molecule type" value="Genomic_DNA"/>
</dbReference>
<feature type="region of interest" description="Disordered" evidence="1">
    <location>
        <begin position="327"/>
        <end position="464"/>
    </location>
</feature>
<keyword evidence="3" id="KW-1185">Reference proteome</keyword>
<dbReference type="Proteomes" id="UP000724874">
    <property type="component" value="Unassembled WGS sequence"/>
</dbReference>
<evidence type="ECO:0000313" key="2">
    <source>
        <dbReference type="EMBL" id="KAF8902949.1"/>
    </source>
</evidence>
<organism evidence="2 3">
    <name type="scientific">Gymnopilus junonius</name>
    <name type="common">Spectacular rustgill mushroom</name>
    <name type="synonym">Gymnopilus spectabilis subsp. junonius</name>
    <dbReference type="NCBI Taxonomy" id="109634"/>
    <lineage>
        <taxon>Eukaryota</taxon>
        <taxon>Fungi</taxon>
        <taxon>Dikarya</taxon>
        <taxon>Basidiomycota</taxon>
        <taxon>Agaricomycotina</taxon>
        <taxon>Agaricomycetes</taxon>
        <taxon>Agaricomycetidae</taxon>
        <taxon>Agaricales</taxon>
        <taxon>Agaricineae</taxon>
        <taxon>Hymenogastraceae</taxon>
        <taxon>Gymnopilus</taxon>
    </lineage>
</organism>
<gene>
    <name evidence="2" type="ORF">CPB84DRAFT_1846079</name>
</gene>
<proteinExistence type="predicted"/>
<evidence type="ECO:0000256" key="1">
    <source>
        <dbReference type="SAM" id="MobiDB-lite"/>
    </source>
</evidence>
<comment type="caution">
    <text evidence="2">The sequence shown here is derived from an EMBL/GenBank/DDBJ whole genome shotgun (WGS) entry which is preliminary data.</text>
</comment>
<feature type="region of interest" description="Disordered" evidence="1">
    <location>
        <begin position="68"/>
        <end position="89"/>
    </location>
</feature>
<protein>
    <submittedName>
        <fullName evidence="2">Uncharacterized protein</fullName>
    </submittedName>
</protein>